<dbReference type="Proteomes" id="UP000315995">
    <property type="component" value="Chromosome"/>
</dbReference>
<dbReference type="InterPro" id="IPR006311">
    <property type="entry name" value="TAT_signal"/>
</dbReference>
<evidence type="ECO:0000256" key="1">
    <source>
        <dbReference type="SAM" id="MobiDB-lite"/>
    </source>
</evidence>
<feature type="compositionally biased region" description="Basic and acidic residues" evidence="1">
    <location>
        <begin position="12"/>
        <end position="21"/>
    </location>
</feature>
<dbReference type="InterPro" id="IPR011447">
    <property type="entry name" value="DUF1552"/>
</dbReference>
<accession>A0A5B8YA17</accession>
<evidence type="ECO:0000313" key="3">
    <source>
        <dbReference type="Proteomes" id="UP000315995"/>
    </source>
</evidence>
<dbReference type="PROSITE" id="PS51318">
    <property type="entry name" value="TAT"/>
    <property type="match status" value="1"/>
</dbReference>
<protein>
    <submittedName>
        <fullName evidence="2">DUF1552 domain-containing protein</fullName>
    </submittedName>
</protein>
<dbReference type="AlphaFoldDB" id="A0A4Y6PYJ3"/>
<accession>A0A4Y6PYJ3</accession>
<gene>
    <name evidence="2" type="ORF">FIV42_22020</name>
</gene>
<evidence type="ECO:0000313" key="2">
    <source>
        <dbReference type="EMBL" id="QDG53323.1"/>
    </source>
</evidence>
<dbReference type="EMBL" id="CP041186">
    <property type="protein sequence ID" value="QDG53323.1"/>
    <property type="molecule type" value="Genomic_DNA"/>
</dbReference>
<dbReference type="Pfam" id="PF07586">
    <property type="entry name" value="HXXSHH"/>
    <property type="match status" value="1"/>
</dbReference>
<reference evidence="2 3" key="1">
    <citation type="submission" date="2019-06" db="EMBL/GenBank/DDBJ databases">
        <title>Persicimonas caeni gen. nov., sp. nov., a predatory bacterium isolated from solar saltern.</title>
        <authorList>
            <person name="Wang S."/>
        </authorList>
    </citation>
    <scope>NUCLEOTIDE SEQUENCE [LARGE SCALE GENOMIC DNA]</scope>
    <source>
        <strain evidence="2 3">YN101</strain>
    </source>
</reference>
<sequence length="472" mass="52034">MSDLSNKRKQSDKRSRSENSKTTRRAFLRGAGTVAISLPVLDFMLTGSGAHAADAHAPRRLVTFFFPNGSPSDLWLPERTGRDFAFKGALEPLAPLKDKIALISGLHDPAAKEGSGDPHSRGGGAFAVGWPNPFLQTDQVDHTGKRYAHSAGGPSLDQFALQKSRPNTSLGSLEVGVMREPIHTRTYHVKSWRGVNQPNPPIVNPLNTFRRIFGEAEPLDGTPSSREKRYERSVLDTVVGEYNRVTSERYGLTNTSRAMLSDHLDAVRDLERRAVRVDAELLAACTRPDAPRSYEDTLFSQYAEVFDLQAELVAMALRCDATRYASVMTGCGAEDLELPGLEGPQHKLGHEWASNRDNDFLRYNRFQMQLLRTLLEKLDDPHYLDADGHTVLDNTVLLAGTEVANPSSHSHDEKLYMVCGGAGQIRTGYHHRVGDGTNRAANDLYTACLRAIGLDARAFGDPRFNTSPLDLA</sequence>
<feature type="region of interest" description="Disordered" evidence="1">
    <location>
        <begin position="1"/>
        <end position="24"/>
    </location>
</feature>
<dbReference type="RefSeq" id="WP_141199784.1">
    <property type="nucleotide sequence ID" value="NZ_CP041186.1"/>
</dbReference>
<organism evidence="2 3">
    <name type="scientific">Persicimonas caeni</name>
    <dbReference type="NCBI Taxonomy" id="2292766"/>
    <lineage>
        <taxon>Bacteria</taxon>
        <taxon>Deltaproteobacteria</taxon>
        <taxon>Bradymonadales</taxon>
        <taxon>Bradymonadaceae</taxon>
        <taxon>Persicimonas</taxon>
    </lineage>
</organism>
<keyword evidence="3" id="KW-1185">Reference proteome</keyword>
<dbReference type="OrthoDB" id="9146593at2"/>
<name>A0A4Y6PYJ3_PERCE</name>
<proteinExistence type="predicted"/>